<feature type="transmembrane region" description="Helical" evidence="6">
    <location>
        <begin position="262"/>
        <end position="281"/>
    </location>
</feature>
<feature type="transmembrane region" description="Helical" evidence="6">
    <location>
        <begin position="190"/>
        <end position="209"/>
    </location>
</feature>
<name>A0AAV1HY16_9CHLO</name>
<evidence type="ECO:0000256" key="2">
    <source>
        <dbReference type="ARBA" id="ARBA00009965"/>
    </source>
</evidence>
<dbReference type="GO" id="GO:0005886">
    <property type="term" value="C:plasma membrane"/>
    <property type="evidence" value="ECO:0007669"/>
    <property type="project" value="TreeGrafter"/>
</dbReference>
<dbReference type="EMBL" id="CAUYUE010000004">
    <property type="protein sequence ID" value="CAK0765342.1"/>
    <property type="molecule type" value="Genomic_DNA"/>
</dbReference>
<keyword evidence="3 6" id="KW-0812">Transmembrane</keyword>
<proteinExistence type="inferred from homology"/>
<keyword evidence="5 6" id="KW-0472">Membrane</keyword>
<dbReference type="InterPro" id="IPR001046">
    <property type="entry name" value="NRAMP_fam"/>
</dbReference>
<dbReference type="GO" id="GO:0015086">
    <property type="term" value="F:cadmium ion transmembrane transporter activity"/>
    <property type="evidence" value="ECO:0007669"/>
    <property type="project" value="TreeGrafter"/>
</dbReference>
<feature type="transmembrane region" description="Helical" evidence="6">
    <location>
        <begin position="156"/>
        <end position="184"/>
    </location>
</feature>
<comment type="caution">
    <text evidence="7">The sequence shown here is derived from an EMBL/GenBank/DDBJ whole genome shotgun (WGS) entry which is preliminary data.</text>
</comment>
<sequence>MACLKGKPGLQSADGDVLLTTGDDEELQRASTLQVESFEESNTVEHVQLLKGWRSNDGALSLAEVHSSVKCPDPSGSAFSKAIAFAGLGGMIAVGYMDPGNWATDLQAGSTYGYKLLIVVLLSNLVAMYLQYLALKLGVVAERDLAQACRDAYPKWLVYFLWLVLEIAIAATDLAEIIGAATALNLLFNIPLWAGVLITALDVLLIIGFGIKNFRVLEILILLLCATIFACFIYELSAVKPNWVDVAKGFVPRPEILTNPDMLYVALGMLGATVMPHNLFLHSSIIQTRAYPRTAPGKKMAVRFGNWDSLLSLLVAFFINVPF</sequence>
<comment type="similarity">
    <text evidence="2">Belongs to the NRAMP (TC 2.A.55) family.</text>
</comment>
<dbReference type="PANTHER" id="PTHR11706:SF101">
    <property type="entry name" value="MANGANESE TRANSPORTER SMF1"/>
    <property type="match status" value="1"/>
</dbReference>
<dbReference type="PANTHER" id="PTHR11706">
    <property type="entry name" value="SOLUTE CARRIER PROTEIN FAMILY 11 MEMBER"/>
    <property type="match status" value="1"/>
</dbReference>
<gene>
    <name evidence="7" type="ORF">CVIRNUC_003249</name>
</gene>
<keyword evidence="4 6" id="KW-1133">Transmembrane helix</keyword>
<evidence type="ECO:0000313" key="7">
    <source>
        <dbReference type="EMBL" id="CAK0765342.1"/>
    </source>
</evidence>
<evidence type="ECO:0000256" key="1">
    <source>
        <dbReference type="ARBA" id="ARBA00004141"/>
    </source>
</evidence>
<reference evidence="7 8" key="1">
    <citation type="submission" date="2023-10" db="EMBL/GenBank/DDBJ databases">
        <authorList>
            <person name="Maclean D."/>
            <person name="Macfadyen A."/>
        </authorList>
    </citation>
    <scope>NUCLEOTIDE SEQUENCE [LARGE SCALE GENOMIC DNA]</scope>
</reference>
<evidence type="ECO:0000256" key="4">
    <source>
        <dbReference type="ARBA" id="ARBA00022989"/>
    </source>
</evidence>
<feature type="transmembrane region" description="Helical" evidence="6">
    <location>
        <begin position="116"/>
        <end position="135"/>
    </location>
</feature>
<protein>
    <submittedName>
        <fullName evidence="7">Uncharacterized protein</fullName>
    </submittedName>
</protein>
<dbReference type="GO" id="GO:0005384">
    <property type="term" value="F:manganese ion transmembrane transporter activity"/>
    <property type="evidence" value="ECO:0007669"/>
    <property type="project" value="TreeGrafter"/>
</dbReference>
<evidence type="ECO:0000256" key="5">
    <source>
        <dbReference type="ARBA" id="ARBA00023136"/>
    </source>
</evidence>
<evidence type="ECO:0000313" key="8">
    <source>
        <dbReference type="Proteomes" id="UP001314263"/>
    </source>
</evidence>
<dbReference type="Proteomes" id="UP001314263">
    <property type="component" value="Unassembled WGS sequence"/>
</dbReference>
<dbReference type="NCBIfam" id="NF037982">
    <property type="entry name" value="Nramp_1"/>
    <property type="match status" value="1"/>
</dbReference>
<dbReference type="GO" id="GO:0034755">
    <property type="term" value="P:iron ion transmembrane transport"/>
    <property type="evidence" value="ECO:0007669"/>
    <property type="project" value="TreeGrafter"/>
</dbReference>
<comment type="subcellular location">
    <subcellularLocation>
        <location evidence="1">Membrane</location>
        <topology evidence="1">Multi-pass membrane protein</topology>
    </subcellularLocation>
</comment>
<feature type="transmembrane region" description="Helical" evidence="6">
    <location>
        <begin position="78"/>
        <end position="96"/>
    </location>
</feature>
<dbReference type="AlphaFoldDB" id="A0AAV1HY16"/>
<feature type="transmembrane region" description="Helical" evidence="6">
    <location>
        <begin position="301"/>
        <end position="321"/>
    </location>
</feature>
<feature type="transmembrane region" description="Helical" evidence="6">
    <location>
        <begin position="216"/>
        <end position="236"/>
    </location>
</feature>
<evidence type="ECO:0000256" key="3">
    <source>
        <dbReference type="ARBA" id="ARBA00022692"/>
    </source>
</evidence>
<evidence type="ECO:0000256" key="6">
    <source>
        <dbReference type="SAM" id="Phobius"/>
    </source>
</evidence>
<organism evidence="7 8">
    <name type="scientific">Coccomyxa viridis</name>
    <dbReference type="NCBI Taxonomy" id="1274662"/>
    <lineage>
        <taxon>Eukaryota</taxon>
        <taxon>Viridiplantae</taxon>
        <taxon>Chlorophyta</taxon>
        <taxon>core chlorophytes</taxon>
        <taxon>Trebouxiophyceae</taxon>
        <taxon>Trebouxiophyceae incertae sedis</taxon>
        <taxon>Coccomyxaceae</taxon>
        <taxon>Coccomyxa</taxon>
    </lineage>
</organism>
<keyword evidence="8" id="KW-1185">Reference proteome</keyword>
<dbReference type="PRINTS" id="PR00447">
    <property type="entry name" value="NATRESASSCMP"/>
</dbReference>
<dbReference type="Pfam" id="PF01566">
    <property type="entry name" value="Nramp"/>
    <property type="match status" value="1"/>
</dbReference>
<accession>A0AAV1HY16</accession>